<accession>A0A0K1Q1N3</accession>
<dbReference type="AlphaFoldDB" id="A0A0K1Q1N3"/>
<gene>
    <name evidence="1" type="ORF">AKJ09_06316</name>
</gene>
<dbReference type="Proteomes" id="UP000064967">
    <property type="component" value="Chromosome"/>
</dbReference>
<proteinExistence type="predicted"/>
<dbReference type="KEGG" id="llu:AKJ09_06316"/>
<reference evidence="1 2" key="1">
    <citation type="submission" date="2015-08" db="EMBL/GenBank/DDBJ databases">
        <authorList>
            <person name="Babu N.S."/>
            <person name="Beckwith C.J."/>
            <person name="Beseler K.G."/>
            <person name="Brison A."/>
            <person name="Carone J.V."/>
            <person name="Caskin T.P."/>
            <person name="Diamond M."/>
            <person name="Durham M.E."/>
            <person name="Foxe J.M."/>
            <person name="Go M."/>
            <person name="Henderson B.A."/>
            <person name="Jones I.B."/>
            <person name="McGettigan J.A."/>
            <person name="Micheletti S.J."/>
            <person name="Nasrallah M.E."/>
            <person name="Ortiz D."/>
            <person name="Piller C.R."/>
            <person name="Privatt S.R."/>
            <person name="Schneider S.L."/>
            <person name="Sharp S."/>
            <person name="Smith T.C."/>
            <person name="Stanton J.D."/>
            <person name="Ullery H.E."/>
            <person name="Wilson R.J."/>
            <person name="Serrano M.G."/>
            <person name="Buck G."/>
            <person name="Lee V."/>
            <person name="Wang Y."/>
            <person name="Carvalho R."/>
            <person name="Voegtly L."/>
            <person name="Shi R."/>
            <person name="Duckworth R."/>
            <person name="Johnson A."/>
            <person name="Loviza R."/>
            <person name="Walstead R."/>
            <person name="Shah Z."/>
            <person name="Kiflezghi M."/>
            <person name="Wade K."/>
            <person name="Ball S.L."/>
            <person name="Bradley K.W."/>
            <person name="Asai D.J."/>
            <person name="Bowman C.A."/>
            <person name="Russell D.A."/>
            <person name="Pope W.H."/>
            <person name="Jacobs-Sera D."/>
            <person name="Hendrix R.W."/>
            <person name="Hatfull G.F."/>
        </authorList>
    </citation>
    <scope>NUCLEOTIDE SEQUENCE [LARGE SCALE GENOMIC DNA]</scope>
    <source>
        <strain evidence="1 2">DSM 27648</strain>
    </source>
</reference>
<name>A0A0K1Q1N3_9BACT</name>
<dbReference type="EMBL" id="CP012333">
    <property type="protein sequence ID" value="AKU99652.1"/>
    <property type="molecule type" value="Genomic_DNA"/>
</dbReference>
<keyword evidence="2" id="KW-1185">Reference proteome</keyword>
<evidence type="ECO:0000313" key="2">
    <source>
        <dbReference type="Proteomes" id="UP000064967"/>
    </source>
</evidence>
<evidence type="ECO:0000313" key="1">
    <source>
        <dbReference type="EMBL" id="AKU99652.1"/>
    </source>
</evidence>
<dbReference type="STRING" id="1391654.AKJ09_06316"/>
<sequence length="37" mass="4280">MSRPVVADLESTFAPEYMSLRRARIRHGIRNLHSKLA</sequence>
<protein>
    <submittedName>
        <fullName evidence="1">Uncharacterized protein</fullName>
    </submittedName>
</protein>
<organism evidence="1 2">
    <name type="scientific">Labilithrix luteola</name>
    <dbReference type="NCBI Taxonomy" id="1391654"/>
    <lineage>
        <taxon>Bacteria</taxon>
        <taxon>Pseudomonadati</taxon>
        <taxon>Myxococcota</taxon>
        <taxon>Polyangia</taxon>
        <taxon>Polyangiales</taxon>
        <taxon>Labilitrichaceae</taxon>
        <taxon>Labilithrix</taxon>
    </lineage>
</organism>